<evidence type="ECO:0000313" key="1">
    <source>
        <dbReference type="EMBL" id="EPS39214.1"/>
    </source>
</evidence>
<reference evidence="1 2" key="1">
    <citation type="journal article" date="2013" name="PLoS Genet.">
        <title>Genomic mechanisms accounting for the adaptation to parasitism in nematode-trapping fungi.</title>
        <authorList>
            <person name="Meerupati T."/>
            <person name="Andersson K.M."/>
            <person name="Friman E."/>
            <person name="Kumar D."/>
            <person name="Tunlid A."/>
            <person name="Ahren D."/>
        </authorList>
    </citation>
    <scope>NUCLEOTIDE SEQUENCE [LARGE SCALE GENOMIC DNA]</scope>
    <source>
        <strain evidence="1 2">CBS 200.50</strain>
    </source>
</reference>
<dbReference type="HOGENOM" id="CLU_598540_0_0_1"/>
<reference evidence="2" key="2">
    <citation type="submission" date="2013-04" db="EMBL/GenBank/DDBJ databases">
        <title>Genomic mechanisms accounting for the adaptation to parasitism in nematode-trapping fungi.</title>
        <authorList>
            <person name="Ahren D.G."/>
        </authorList>
    </citation>
    <scope>NUCLEOTIDE SEQUENCE [LARGE SCALE GENOMIC DNA]</scope>
    <source>
        <strain evidence="2">CBS 200.50</strain>
    </source>
</reference>
<dbReference type="Proteomes" id="UP000015100">
    <property type="component" value="Unassembled WGS sequence"/>
</dbReference>
<evidence type="ECO:0000313" key="2">
    <source>
        <dbReference type="Proteomes" id="UP000015100"/>
    </source>
</evidence>
<comment type="caution">
    <text evidence="1">The sequence shown here is derived from an EMBL/GenBank/DDBJ whole genome shotgun (WGS) entry which is preliminary data.</text>
</comment>
<dbReference type="AlphaFoldDB" id="S8A8M1"/>
<sequence length="457" mass="52159">MTANIGSLPYELLVQIISQIDDKGDLDSLCLALPESAGNIITKYPKVLEKVYQSEIRAKCLLLNAVITFQYHCSTDIAALLRAIDPRTQANTSSRRTQEQALDEQRDSYFAHDEQSQYSYQRDEASVRIENALSCTKPEIISQMINTHVQVEKLSRIFIRYQFDAHQQTAKQAPASCGERSRVITAIYRTLLIVFMRLMYRGNFLGSIVDSGTREDERCVAYVNWQYMGGLSNAWSIWEVKEISAVVDVLWKEIPSKVIISASDGKIYRQGGWVIEKGEEKLNVNYPVEAINILFTEREWNLNTQVQFLECLGDRQKAEEFVVDHITRDPQAATILSGQQGSIGYNADITFRSNLIGRCEERIRSITQIKALAHAKSNTDHPLLSPRRLVKGDTGVLYMQTSTHQGLQKTVDWTAFGPVELRDCVWDDFRLEQLGYHFPELVQYRMQHVAPNPWVNP</sequence>
<proteinExistence type="predicted"/>
<protein>
    <submittedName>
        <fullName evidence="1">Uncharacterized protein</fullName>
    </submittedName>
</protein>
<accession>S8A8M1</accession>
<dbReference type="EMBL" id="AQGS01000484">
    <property type="protein sequence ID" value="EPS39214.1"/>
    <property type="molecule type" value="Genomic_DNA"/>
</dbReference>
<dbReference type="OMA" id="GRCEERI"/>
<gene>
    <name evidence="1" type="ORF">H072_6994</name>
</gene>
<keyword evidence="2" id="KW-1185">Reference proteome</keyword>
<dbReference type="OrthoDB" id="5425073at2759"/>
<organism evidence="1 2">
    <name type="scientific">Dactylellina haptotyla (strain CBS 200.50)</name>
    <name type="common">Nematode-trapping fungus</name>
    <name type="synonym">Monacrosporium haptotylum</name>
    <dbReference type="NCBI Taxonomy" id="1284197"/>
    <lineage>
        <taxon>Eukaryota</taxon>
        <taxon>Fungi</taxon>
        <taxon>Dikarya</taxon>
        <taxon>Ascomycota</taxon>
        <taxon>Pezizomycotina</taxon>
        <taxon>Orbiliomycetes</taxon>
        <taxon>Orbiliales</taxon>
        <taxon>Orbiliaceae</taxon>
        <taxon>Dactylellina</taxon>
    </lineage>
</organism>
<name>S8A8M1_DACHA</name>